<proteinExistence type="predicted"/>
<protein>
    <submittedName>
        <fullName evidence="1">Uncharacterized protein</fullName>
    </submittedName>
</protein>
<evidence type="ECO:0000313" key="2">
    <source>
        <dbReference type="Proteomes" id="UP000240728"/>
    </source>
</evidence>
<keyword evidence="2" id="KW-1185">Reference proteome</keyword>
<reference evidence="1 2" key="1">
    <citation type="submission" date="2018-01" db="EMBL/GenBank/DDBJ databases">
        <title>Whole genome sequencing of Histamine producing bacteria.</title>
        <authorList>
            <person name="Butler K."/>
        </authorList>
    </citation>
    <scope>NUCLEOTIDE SEQUENCE [LARGE SCALE GENOMIC DNA]</scope>
    <source>
        <strain evidence="1 2">A1-4</strain>
    </source>
</reference>
<sequence length="98" mass="11599">MDSKIQKIIETFMRVERTFSISKSLQTNDLFCFEHIGSDYMLIAGIYQDNDNRFINGLSWNLIINGQLNDTFEYVPLHHCKEMLINRLKTSIDIFDLY</sequence>
<comment type="caution">
    <text evidence="1">The sequence shown here is derived from an EMBL/GenBank/DDBJ whole genome shotgun (WGS) entry which is preliminary data.</text>
</comment>
<accession>A0AAX0YR73</accession>
<evidence type="ECO:0000313" key="1">
    <source>
        <dbReference type="EMBL" id="PSX44117.1"/>
    </source>
</evidence>
<name>A0AAX0YR73_9GAMM</name>
<organism evidence="1 2">
    <name type="scientific">Photobacterium kishitanii</name>
    <dbReference type="NCBI Taxonomy" id="318456"/>
    <lineage>
        <taxon>Bacteria</taxon>
        <taxon>Pseudomonadati</taxon>
        <taxon>Pseudomonadota</taxon>
        <taxon>Gammaproteobacteria</taxon>
        <taxon>Vibrionales</taxon>
        <taxon>Vibrionaceae</taxon>
        <taxon>Photobacterium</taxon>
    </lineage>
</organism>
<dbReference type="AlphaFoldDB" id="A0AAX0YR73"/>
<dbReference type="EMBL" id="PYOZ01000010">
    <property type="protein sequence ID" value="PSX44117.1"/>
    <property type="molecule type" value="Genomic_DNA"/>
</dbReference>
<dbReference type="RefSeq" id="WP_045043125.1">
    <property type="nucleotide sequence ID" value="NZ_JZTB01000014.1"/>
</dbReference>
<dbReference type="Proteomes" id="UP000240728">
    <property type="component" value="Unassembled WGS sequence"/>
</dbReference>
<gene>
    <name evidence="1" type="ORF">C0W53_15935</name>
</gene>